<dbReference type="FunFam" id="2.40.70.10:FF:000013">
    <property type="entry name" value="Aspartyl protease AED1"/>
    <property type="match status" value="1"/>
</dbReference>
<evidence type="ECO:0000256" key="2">
    <source>
        <dbReference type="ARBA" id="ARBA00022670"/>
    </source>
</evidence>
<evidence type="ECO:0000256" key="7">
    <source>
        <dbReference type="PIRSR" id="PIRSR601461-1"/>
    </source>
</evidence>
<dbReference type="InterPro" id="IPR001461">
    <property type="entry name" value="Aspartic_peptidase_A1"/>
</dbReference>
<keyword evidence="2" id="KW-0645">Protease</keyword>
<dbReference type="Proteomes" id="UP000652761">
    <property type="component" value="Unassembled WGS sequence"/>
</dbReference>
<dbReference type="GO" id="GO:0004190">
    <property type="term" value="F:aspartic-type endopeptidase activity"/>
    <property type="evidence" value="ECO:0007669"/>
    <property type="project" value="UniProtKB-KW"/>
</dbReference>
<dbReference type="PANTHER" id="PTHR13683:SF750">
    <property type="entry name" value="ASPARTYL PROTEASE AED1"/>
    <property type="match status" value="1"/>
</dbReference>
<evidence type="ECO:0000259" key="8">
    <source>
        <dbReference type="PROSITE" id="PS51767"/>
    </source>
</evidence>
<dbReference type="GO" id="GO:0006508">
    <property type="term" value="P:proteolysis"/>
    <property type="evidence" value="ECO:0007669"/>
    <property type="project" value="UniProtKB-KW"/>
</dbReference>
<feature type="active site" evidence="7">
    <location>
        <position position="300"/>
    </location>
</feature>
<dbReference type="InterPro" id="IPR033873">
    <property type="entry name" value="CND41-like"/>
</dbReference>
<gene>
    <name evidence="9" type="ORF">Taro_007268</name>
</gene>
<dbReference type="InterPro" id="IPR021109">
    <property type="entry name" value="Peptidase_aspartic_dom_sf"/>
</dbReference>
<proteinExistence type="inferred from homology"/>
<dbReference type="PROSITE" id="PS51767">
    <property type="entry name" value="PEPTIDASE_A1"/>
    <property type="match status" value="1"/>
</dbReference>
<feature type="domain" description="Peptidase A1" evidence="8">
    <location>
        <begin position="87"/>
        <end position="416"/>
    </location>
</feature>
<dbReference type="OrthoDB" id="2747330at2759"/>
<dbReference type="CDD" id="cd05472">
    <property type="entry name" value="cnd41_like"/>
    <property type="match status" value="1"/>
</dbReference>
<dbReference type="Gene3D" id="2.40.70.10">
    <property type="entry name" value="Acid Proteases"/>
    <property type="match status" value="2"/>
</dbReference>
<evidence type="ECO:0000313" key="10">
    <source>
        <dbReference type="Proteomes" id="UP000652761"/>
    </source>
</evidence>
<dbReference type="EMBL" id="NMUH01000226">
    <property type="protein sequence ID" value="MQL74902.1"/>
    <property type="molecule type" value="Genomic_DNA"/>
</dbReference>
<evidence type="ECO:0000256" key="3">
    <source>
        <dbReference type="ARBA" id="ARBA00022729"/>
    </source>
</evidence>
<protein>
    <recommendedName>
        <fullName evidence="8">Peptidase A1 domain-containing protein</fullName>
    </recommendedName>
</protein>
<keyword evidence="6" id="KW-1015">Disulfide bond</keyword>
<comment type="caution">
    <text evidence="9">The sequence shown here is derived from an EMBL/GenBank/DDBJ whole genome shotgun (WGS) entry which is preliminary data.</text>
</comment>
<evidence type="ECO:0000256" key="4">
    <source>
        <dbReference type="ARBA" id="ARBA00022750"/>
    </source>
</evidence>
<keyword evidence="10" id="KW-1185">Reference proteome</keyword>
<feature type="active site" evidence="7">
    <location>
        <position position="105"/>
    </location>
</feature>
<accession>A0A843TQX0</accession>
<name>A0A843TQX0_COLES</name>
<dbReference type="Pfam" id="PF14541">
    <property type="entry name" value="TAXi_C"/>
    <property type="match status" value="1"/>
</dbReference>
<dbReference type="InterPro" id="IPR032799">
    <property type="entry name" value="TAXi_C"/>
</dbReference>
<keyword evidence="5" id="KW-0378">Hydrolase</keyword>
<dbReference type="AlphaFoldDB" id="A0A843TQX0"/>
<evidence type="ECO:0000313" key="9">
    <source>
        <dbReference type="EMBL" id="MQL74902.1"/>
    </source>
</evidence>
<evidence type="ECO:0000256" key="1">
    <source>
        <dbReference type="ARBA" id="ARBA00007447"/>
    </source>
</evidence>
<keyword evidence="3" id="KW-0732">Signal</keyword>
<dbReference type="InterPro" id="IPR032861">
    <property type="entry name" value="TAXi_N"/>
</dbReference>
<dbReference type="FunFam" id="2.40.70.10:FF:000021">
    <property type="entry name" value="Aspartyl protease AED1"/>
    <property type="match status" value="1"/>
</dbReference>
<keyword evidence="4" id="KW-0064">Aspartyl protease</keyword>
<dbReference type="InterPro" id="IPR033121">
    <property type="entry name" value="PEPTIDASE_A1"/>
</dbReference>
<dbReference type="SUPFAM" id="SSF50630">
    <property type="entry name" value="Acid proteases"/>
    <property type="match status" value="1"/>
</dbReference>
<dbReference type="PANTHER" id="PTHR13683">
    <property type="entry name" value="ASPARTYL PROTEASES"/>
    <property type="match status" value="1"/>
</dbReference>
<evidence type="ECO:0000256" key="6">
    <source>
        <dbReference type="ARBA" id="ARBA00023157"/>
    </source>
</evidence>
<comment type="similarity">
    <text evidence="1">Belongs to the peptidase A1 family.</text>
</comment>
<sequence length="421" mass="44491">MVPDESFFSAPTGTYLPVVHRHGARSSTAGGRLDLIERLARDWLRVAFLQTRIRMASVSSNKGVNDLQQSQVSIPVTSGEEIGSGDYVVTVGFGTPAKQQTVIFDTGSNVCWIQCQPCVGTCYKQKETIFDPSSSTSYRNVSCDSNACSNLDTSGCSGGTCLYSVRYGDNSSTVGFLATETLSLSPDDVYRNFVFGCGEQNQGLFSGVAGLVGLARSPSSLVSQVSKTLGDVFSYCLPVSNSTGYLSIGKSFAPNVAYTPMLADTPAPSLYFIDLVGISVGGSKLPVPPSVFRSGGTIIDSGTVITRLPSSAYSALRSAFRKAMSQYQQSEPVSVLDTCYDFSGVQNVSYPTITLHYDGADVALELAGVLLSVEGTVACLPFVGNVDPSEVSIIGNLQQLGMEVIYDIGEQKIGFAPGACS</sequence>
<organism evidence="9 10">
    <name type="scientific">Colocasia esculenta</name>
    <name type="common">Wild taro</name>
    <name type="synonym">Arum esculentum</name>
    <dbReference type="NCBI Taxonomy" id="4460"/>
    <lineage>
        <taxon>Eukaryota</taxon>
        <taxon>Viridiplantae</taxon>
        <taxon>Streptophyta</taxon>
        <taxon>Embryophyta</taxon>
        <taxon>Tracheophyta</taxon>
        <taxon>Spermatophyta</taxon>
        <taxon>Magnoliopsida</taxon>
        <taxon>Liliopsida</taxon>
        <taxon>Araceae</taxon>
        <taxon>Aroideae</taxon>
        <taxon>Colocasieae</taxon>
        <taxon>Colocasia</taxon>
    </lineage>
</organism>
<reference evidence="9" key="1">
    <citation type="submission" date="2017-07" db="EMBL/GenBank/DDBJ databases">
        <title>Taro Niue Genome Assembly and Annotation.</title>
        <authorList>
            <person name="Atibalentja N."/>
            <person name="Keating K."/>
            <person name="Fields C.J."/>
        </authorList>
    </citation>
    <scope>NUCLEOTIDE SEQUENCE</scope>
    <source>
        <strain evidence="9">Niue_2</strain>
        <tissue evidence="9">Leaf</tissue>
    </source>
</reference>
<dbReference type="Pfam" id="PF14543">
    <property type="entry name" value="TAXi_N"/>
    <property type="match status" value="1"/>
</dbReference>
<evidence type="ECO:0000256" key="5">
    <source>
        <dbReference type="ARBA" id="ARBA00022801"/>
    </source>
</evidence>